<sequence length="368" mass="41640">MNIPVSPIFTPHHIEYLILDENLLIQSLSPGILHLISDAQSLSLNEDIRQDFPELFGLEETLNAVLVGEQESFDLKGISRIDDQGEQVYLDLYVMSYKQAGATSSLILFLENVTDKMALEQRLVQATNESALLLTSLRNSENYIQQIISSMADPLLIVNRYGTIKKVNQATQRLLEYPEKELLNCSLTQLFGEQNLLLQIIHQCDYLQENEVLQDIEVDCRTKSGKKLSIAFSCSVVNSNTLGSSNLPQKDFIYVGRDITKSQQAQHRLVSQYTATWILSAATTVEEAMPKLLRAICENLEWDASEFWLPQYPTRTSPDLLPSLNCMTRWVSVRSALNATIRHSTAKPIRSAPRSFKSIMGNQRPRMD</sequence>
<proteinExistence type="predicted"/>
<keyword evidence="2" id="KW-1185">Reference proteome</keyword>
<protein>
    <submittedName>
        <fullName evidence="1">PAS domain S-box protein</fullName>
    </submittedName>
</protein>
<accession>A0ACD5GQE7</accession>
<gene>
    <name evidence="1" type="ORF">BH720_027345</name>
</gene>
<name>A0ACD5GQE7_9CYAN</name>
<organism evidence="1 2">
    <name type="scientific">Desertifilum tharense IPPAS B-1220</name>
    <dbReference type="NCBI Taxonomy" id="1781255"/>
    <lineage>
        <taxon>Bacteria</taxon>
        <taxon>Bacillati</taxon>
        <taxon>Cyanobacteriota</taxon>
        <taxon>Cyanophyceae</taxon>
        <taxon>Desertifilales</taxon>
        <taxon>Desertifilaceae</taxon>
        <taxon>Desertifilum</taxon>
    </lineage>
</organism>
<dbReference type="EMBL" id="CP182909">
    <property type="protein sequence ID" value="XPM63103.1"/>
    <property type="molecule type" value="Genomic_DNA"/>
</dbReference>
<evidence type="ECO:0000313" key="2">
    <source>
        <dbReference type="Proteomes" id="UP000095472"/>
    </source>
</evidence>
<evidence type="ECO:0000313" key="1">
    <source>
        <dbReference type="EMBL" id="XPM63103.1"/>
    </source>
</evidence>
<dbReference type="Proteomes" id="UP000095472">
    <property type="component" value="Chromosome"/>
</dbReference>
<reference evidence="1 2" key="1">
    <citation type="journal article" date="2016" name="Genome Announc.">
        <title>Draft Genome Sequence of the Thermotolerant Cyanobacterium Desertifilum sp. IPPAS B-1220.</title>
        <authorList>
            <person name="Mironov K.S."/>
            <person name="Sinetova M.A."/>
            <person name="Bolatkhan K."/>
            <person name="Zayadan B.K."/>
            <person name="Ustinova V.V."/>
            <person name="Kupriyanova E.V."/>
            <person name="Skrypnik A.N."/>
            <person name="Gogoleva N.E."/>
            <person name="Gogolev Y.V."/>
            <person name="Los D.A."/>
        </authorList>
    </citation>
    <scope>NUCLEOTIDE SEQUENCE [LARGE SCALE GENOMIC DNA]</scope>
    <source>
        <strain evidence="1 2">IPPAS B-1220</strain>
    </source>
</reference>